<keyword evidence="3 6" id="KW-0812">Transmembrane</keyword>
<dbReference type="PANTHER" id="PTHR24096">
    <property type="entry name" value="LONG-CHAIN-FATTY-ACID--COA LIGASE"/>
    <property type="match status" value="1"/>
</dbReference>
<feature type="transmembrane region" description="Helical" evidence="6">
    <location>
        <begin position="315"/>
        <end position="335"/>
    </location>
</feature>
<dbReference type="CDD" id="cd07989">
    <property type="entry name" value="LPLAT_AGPAT-like"/>
    <property type="match status" value="1"/>
</dbReference>
<dbReference type="EMBL" id="DSVQ01000018">
    <property type="protein sequence ID" value="HGT40571.1"/>
    <property type="molecule type" value="Genomic_DNA"/>
</dbReference>
<dbReference type="InterPro" id="IPR020845">
    <property type="entry name" value="AMP-binding_CS"/>
</dbReference>
<feature type="transmembrane region" description="Helical" evidence="6">
    <location>
        <begin position="197"/>
        <end position="218"/>
    </location>
</feature>
<comment type="caution">
    <text evidence="8">The sequence shown here is derived from an EMBL/GenBank/DDBJ whole genome shotgun (WGS) entry which is preliminary data.</text>
</comment>
<evidence type="ECO:0000259" key="7">
    <source>
        <dbReference type="SMART" id="SM00563"/>
    </source>
</evidence>
<keyword evidence="4 6" id="KW-1133">Transmembrane helix</keyword>
<dbReference type="AlphaFoldDB" id="A0A7C4LSA6"/>
<keyword evidence="2" id="KW-0436">Ligase</keyword>
<dbReference type="Pfam" id="PF07690">
    <property type="entry name" value="MFS_1"/>
    <property type="match status" value="1"/>
</dbReference>
<dbReference type="GO" id="GO:0016746">
    <property type="term" value="F:acyltransferase activity"/>
    <property type="evidence" value="ECO:0007669"/>
    <property type="project" value="InterPro"/>
</dbReference>
<feature type="transmembrane region" description="Helical" evidence="6">
    <location>
        <begin position="412"/>
        <end position="432"/>
    </location>
</feature>
<dbReference type="PANTHER" id="PTHR24096:SF149">
    <property type="entry name" value="AMP-BINDING DOMAIN-CONTAINING PROTEIN-RELATED"/>
    <property type="match status" value="1"/>
</dbReference>
<feature type="transmembrane region" description="Helical" evidence="6">
    <location>
        <begin position="347"/>
        <end position="372"/>
    </location>
</feature>
<evidence type="ECO:0000256" key="3">
    <source>
        <dbReference type="ARBA" id="ARBA00022692"/>
    </source>
</evidence>
<evidence type="ECO:0000256" key="1">
    <source>
        <dbReference type="ARBA" id="ARBA00006432"/>
    </source>
</evidence>
<dbReference type="InterPro" id="IPR042099">
    <property type="entry name" value="ANL_N_sf"/>
</dbReference>
<dbReference type="SUPFAM" id="SSF69593">
    <property type="entry name" value="Glycerol-3-phosphate (1)-acyltransferase"/>
    <property type="match status" value="1"/>
</dbReference>
<feature type="transmembrane region" description="Helical" evidence="6">
    <location>
        <begin position="287"/>
        <end position="308"/>
    </location>
</feature>
<accession>A0A7C4LSA6</accession>
<evidence type="ECO:0000256" key="4">
    <source>
        <dbReference type="ARBA" id="ARBA00022989"/>
    </source>
</evidence>
<proteinExistence type="inferred from homology"/>
<dbReference type="Pfam" id="PF01553">
    <property type="entry name" value="Acyltransferase"/>
    <property type="match status" value="1"/>
</dbReference>
<evidence type="ECO:0000256" key="6">
    <source>
        <dbReference type="SAM" id="Phobius"/>
    </source>
</evidence>
<name>A0A7C4LSA6_9PLAN</name>
<dbReference type="Gene3D" id="3.40.50.12780">
    <property type="entry name" value="N-terminal domain of ligase-like"/>
    <property type="match status" value="1"/>
</dbReference>
<dbReference type="PROSITE" id="PS00455">
    <property type="entry name" value="AMP_BINDING"/>
    <property type="match status" value="1"/>
</dbReference>
<organism evidence="8">
    <name type="scientific">Schlesneria paludicola</name>
    <dbReference type="NCBI Taxonomy" id="360056"/>
    <lineage>
        <taxon>Bacteria</taxon>
        <taxon>Pseudomonadati</taxon>
        <taxon>Planctomycetota</taxon>
        <taxon>Planctomycetia</taxon>
        <taxon>Planctomycetales</taxon>
        <taxon>Planctomycetaceae</taxon>
        <taxon>Schlesneria</taxon>
    </lineage>
</organism>
<feature type="transmembrane region" description="Helical" evidence="6">
    <location>
        <begin position="250"/>
        <end position="272"/>
    </location>
</feature>
<dbReference type="Pfam" id="PF00501">
    <property type="entry name" value="AMP-binding"/>
    <property type="match status" value="1"/>
</dbReference>
<dbReference type="InterPro" id="IPR036259">
    <property type="entry name" value="MFS_trans_sf"/>
</dbReference>
<protein>
    <submittedName>
        <fullName evidence="8">MFS transporter</fullName>
    </submittedName>
</protein>
<evidence type="ECO:0000256" key="5">
    <source>
        <dbReference type="ARBA" id="ARBA00023136"/>
    </source>
</evidence>
<feature type="transmembrane region" description="Helical" evidence="6">
    <location>
        <begin position="164"/>
        <end position="185"/>
    </location>
</feature>
<dbReference type="SUPFAM" id="SSF103473">
    <property type="entry name" value="MFS general substrate transporter"/>
    <property type="match status" value="1"/>
</dbReference>
<gene>
    <name evidence="8" type="ORF">ENS64_15100</name>
</gene>
<dbReference type="InterPro" id="IPR011701">
    <property type="entry name" value="MFS"/>
</dbReference>
<dbReference type="GO" id="GO:0016405">
    <property type="term" value="F:CoA-ligase activity"/>
    <property type="evidence" value="ECO:0007669"/>
    <property type="project" value="TreeGrafter"/>
</dbReference>
<dbReference type="SUPFAM" id="SSF56801">
    <property type="entry name" value="Acetyl-CoA synthetase-like"/>
    <property type="match status" value="1"/>
</dbReference>
<dbReference type="CDD" id="cd06173">
    <property type="entry name" value="MFS_MefA_like"/>
    <property type="match status" value="1"/>
</dbReference>
<dbReference type="InterPro" id="IPR002123">
    <property type="entry name" value="Plipid/glycerol_acylTrfase"/>
</dbReference>
<feature type="domain" description="Phospholipid/glycerol acyltransferase" evidence="7">
    <location>
        <begin position="469"/>
        <end position="584"/>
    </location>
</feature>
<dbReference type="SMART" id="SM00563">
    <property type="entry name" value="PlsC"/>
    <property type="match status" value="1"/>
</dbReference>
<dbReference type="InterPro" id="IPR000873">
    <property type="entry name" value="AMP-dep_synth/lig_dom"/>
</dbReference>
<feature type="transmembrane region" description="Helical" evidence="6">
    <location>
        <begin position="64"/>
        <end position="88"/>
    </location>
</feature>
<evidence type="ECO:0000313" key="8">
    <source>
        <dbReference type="EMBL" id="HGT40571.1"/>
    </source>
</evidence>
<keyword evidence="5 6" id="KW-0472">Membrane</keyword>
<reference evidence="8" key="1">
    <citation type="journal article" date="2020" name="mSystems">
        <title>Genome- and Community-Level Interaction Insights into Carbon Utilization and Element Cycling Functions of Hydrothermarchaeota in Hydrothermal Sediment.</title>
        <authorList>
            <person name="Zhou Z."/>
            <person name="Liu Y."/>
            <person name="Xu W."/>
            <person name="Pan J."/>
            <person name="Luo Z.H."/>
            <person name="Li M."/>
        </authorList>
    </citation>
    <scope>NUCLEOTIDE SEQUENCE [LARGE SCALE GENOMIC DNA]</scope>
    <source>
        <strain evidence="8">SpSt-508</strain>
    </source>
</reference>
<dbReference type="GO" id="GO:0022857">
    <property type="term" value="F:transmembrane transporter activity"/>
    <property type="evidence" value="ECO:0007669"/>
    <property type="project" value="InterPro"/>
</dbReference>
<evidence type="ECO:0000256" key="2">
    <source>
        <dbReference type="ARBA" id="ARBA00022598"/>
    </source>
</evidence>
<feature type="transmembrane region" description="Helical" evidence="6">
    <location>
        <begin position="384"/>
        <end position="406"/>
    </location>
</feature>
<sequence>MSTADLIDLIATTPCKGSAPPPREGLRSRSFLALLVVQFCTALNDQTFRWLVVPIAKHLLDDEAAALSLGLAGFTLPFLLFATPAAYLGDRFSKGRVITACKLGEMAVFAFGLGAVYLQSPPLLFLAIAGTGAMAALFAPSKLGSLPELLRDSELSTANGLMGLLNLVPCALGFLLGNLLASWVQPTAADVITLARLAPAIAVIATIAVIGWSASLFIRRMPSADPSRRWQWQFVAQTRQDLHVLTSQPLLLRTALGIVFFWMLASLAQINIDTFGIHDLGLNQADIGVLGMVLVLGVGVGSVLAGVLSGGRVELGLVPLGALGITVCSLALFWAGGLGDREPQLAFYFSCVALAGMGASAGFFDVPLEAFLQHRSPPERLGTVLAATNFLVFTGILLVAGAFYVLHDVWGLSAGTIFLLTGLSTVPVGLYITSQVPATLIRFLFWLFTKLVYRVRVIGRENVPLEGGVLLVPNHVTWVDGILLLIAAPRPIRFVGYADLVYNPWLNWLARIFEVIPIKANAGPKALLQSLKTARAALEAGQCVCIFAEGALTRTGHIHPFQGGFLKIVQGTGAPIVPVYLHGLWGSIFSYRGGKFFWKWPRKLPYPLSISFGRPISNVSRPDEVNLAVHELGADAVEQNQDRELLPGQMFLRACRRRKTAEKVADSTGASLVGGRLLAGTLALRHVLLRDVLQPDERFVGILLPPTVACVLANTALTLAGRVTVNLNYTMSEADLRFCVQDAGVKHVLTSRKMLEKKPVDLGVNFVFLEDLKERVTGWDRFWAACAAYVEPLALLERRLGLTRVRPQDPITVIYTSGSTGEPKGVVLSHHNIAATIDCVDQVFQIDAHDVVLGVVPIFHSFGYLAALWLPCCLDPKVVLHTNPLDARQIGDLAAQHRATILFATPTFLRTYLKRCEKEQFQTLNLIIVGAEKLPLDLAEQFRDKFGVLPTEGYGATETSGPASVNVPDHRCDNVQQRGTKLGSVGRPLPGVAARAVDPETRAPLPPGAEGLIEIKGPNVMLGYLNRPEKTAEVIRDGWYNTGDMGFIDDEGFIHITGRISRFSKIGGEMVPHIKLEECLLKILDRPDDGEHGPLLCVTSVPDPKKGERIVVLHRPLPLPVPEVLNRLAQVGLPNLWLPSADSFCEVPEVPLLGTGKTDLKAVKKLALERFAAKA</sequence>
<dbReference type="Gene3D" id="1.20.1250.20">
    <property type="entry name" value="MFS general substrate transporter like domains"/>
    <property type="match status" value="1"/>
</dbReference>
<comment type="similarity">
    <text evidence="1">Belongs to the ATP-dependent AMP-binding enzyme family.</text>
</comment>
<dbReference type="NCBIfam" id="NF006386">
    <property type="entry name" value="PRK08633.1"/>
    <property type="match status" value="1"/>
</dbReference>